<reference evidence="3 4" key="1">
    <citation type="submission" date="2024-03" db="EMBL/GenBank/DDBJ databases">
        <title>Human intestinal bacterial collection.</title>
        <authorList>
            <person name="Pauvert C."/>
            <person name="Hitch T.C.A."/>
            <person name="Clavel T."/>
        </authorList>
    </citation>
    <scope>NUCLEOTIDE SEQUENCE [LARGE SCALE GENOMIC DNA]</scope>
    <source>
        <strain evidence="3 4">CLA-JM-H10</strain>
    </source>
</reference>
<dbReference type="PANTHER" id="PTHR30349">
    <property type="entry name" value="PHAGE INTEGRASE-RELATED"/>
    <property type="match status" value="1"/>
</dbReference>
<protein>
    <submittedName>
        <fullName evidence="3">Tyrosine-type recombinase/integrase</fullName>
    </submittedName>
</protein>
<evidence type="ECO:0000259" key="2">
    <source>
        <dbReference type="PROSITE" id="PS51898"/>
    </source>
</evidence>
<evidence type="ECO:0000313" key="4">
    <source>
        <dbReference type="Proteomes" id="UP001480973"/>
    </source>
</evidence>
<keyword evidence="4" id="KW-1185">Reference proteome</keyword>
<feature type="domain" description="Tyr recombinase" evidence="2">
    <location>
        <begin position="1"/>
        <end position="187"/>
    </location>
</feature>
<evidence type="ECO:0000256" key="1">
    <source>
        <dbReference type="ARBA" id="ARBA00023172"/>
    </source>
</evidence>
<sequence length="188" mass="21937">MITEPIKDNKELQAFLNFYADKKPNLRNHCLIVFGLNTALRISDILNIKWNMIYDFENKKFIKRLTISEHKTGKINIIPINDNLSIALQKLFSKQNPQYNDYIFTKSTDHTRPLSRTQAYRIIKTAADKCNITGNISCHSLRKTFGFFAWKQGTQPALLMAIYNHSSYNITKRYLGITQCEKDDIYAY</sequence>
<keyword evidence="1" id="KW-0233">DNA recombination</keyword>
<dbReference type="Pfam" id="PF00589">
    <property type="entry name" value="Phage_integrase"/>
    <property type="match status" value="1"/>
</dbReference>
<gene>
    <name evidence="3" type="ORF">WMO38_08445</name>
</gene>
<organism evidence="3 4">
    <name type="scientific">Lachnospira intestinalis</name>
    <dbReference type="NCBI Taxonomy" id="3133158"/>
    <lineage>
        <taxon>Bacteria</taxon>
        <taxon>Bacillati</taxon>
        <taxon>Bacillota</taxon>
        <taxon>Clostridia</taxon>
        <taxon>Lachnospirales</taxon>
        <taxon>Lachnospiraceae</taxon>
        <taxon>Lachnospira</taxon>
    </lineage>
</organism>
<name>A0ABV1GNS7_9FIRM</name>
<dbReference type="InterPro" id="IPR050090">
    <property type="entry name" value="Tyrosine_recombinase_XerCD"/>
</dbReference>
<dbReference type="InterPro" id="IPR002104">
    <property type="entry name" value="Integrase_catalytic"/>
</dbReference>
<dbReference type="PROSITE" id="PS51898">
    <property type="entry name" value="TYR_RECOMBINASE"/>
    <property type="match status" value="1"/>
</dbReference>
<dbReference type="PANTHER" id="PTHR30349:SF82">
    <property type="entry name" value="INTEGRASE_RECOMBINASE YOEC-RELATED"/>
    <property type="match status" value="1"/>
</dbReference>
<dbReference type="InterPro" id="IPR013762">
    <property type="entry name" value="Integrase-like_cat_sf"/>
</dbReference>
<dbReference type="InterPro" id="IPR011010">
    <property type="entry name" value="DNA_brk_join_enz"/>
</dbReference>
<accession>A0ABV1GNS7</accession>
<dbReference type="Gene3D" id="1.10.443.10">
    <property type="entry name" value="Intergrase catalytic core"/>
    <property type="match status" value="1"/>
</dbReference>
<comment type="caution">
    <text evidence="3">The sequence shown here is derived from an EMBL/GenBank/DDBJ whole genome shotgun (WGS) entry which is preliminary data.</text>
</comment>
<dbReference type="SUPFAM" id="SSF56349">
    <property type="entry name" value="DNA breaking-rejoining enzymes"/>
    <property type="match status" value="1"/>
</dbReference>
<proteinExistence type="predicted"/>
<dbReference type="Proteomes" id="UP001480973">
    <property type="component" value="Unassembled WGS sequence"/>
</dbReference>
<evidence type="ECO:0000313" key="3">
    <source>
        <dbReference type="EMBL" id="MEQ2535144.1"/>
    </source>
</evidence>
<dbReference type="EMBL" id="JBBMES010000007">
    <property type="protein sequence ID" value="MEQ2535144.1"/>
    <property type="molecule type" value="Genomic_DNA"/>
</dbReference>